<dbReference type="InterPro" id="IPR009030">
    <property type="entry name" value="Growth_fac_rcpt_cys_sf"/>
</dbReference>
<name>A0A6P6RWX7_9EIME</name>
<dbReference type="PANTHER" id="PTHR46967:SF2">
    <property type="entry name" value="SUSHI, VON WILLEBRAND FACTOR TYPE A, EGF AND PENTRAXIN DOMAIN-CONTAINING PROTEIN 1-LIKE"/>
    <property type="match status" value="1"/>
</dbReference>
<dbReference type="OrthoDB" id="439917at2759"/>
<organism evidence="2 3">
    <name type="scientific">Cyclospora cayetanensis</name>
    <dbReference type="NCBI Taxonomy" id="88456"/>
    <lineage>
        <taxon>Eukaryota</taxon>
        <taxon>Sar</taxon>
        <taxon>Alveolata</taxon>
        <taxon>Apicomplexa</taxon>
        <taxon>Conoidasida</taxon>
        <taxon>Coccidia</taxon>
        <taxon>Eucoccidiorida</taxon>
        <taxon>Eimeriorina</taxon>
        <taxon>Eimeriidae</taxon>
        <taxon>Cyclospora</taxon>
    </lineage>
</organism>
<evidence type="ECO:0000256" key="1">
    <source>
        <dbReference type="SAM" id="MobiDB-lite"/>
    </source>
</evidence>
<evidence type="ECO:0000313" key="3">
    <source>
        <dbReference type="RefSeq" id="XP_026191645.1"/>
    </source>
</evidence>
<dbReference type="AlphaFoldDB" id="A0A6P6RWX7"/>
<evidence type="ECO:0000313" key="2">
    <source>
        <dbReference type="Proteomes" id="UP000515125"/>
    </source>
</evidence>
<gene>
    <name evidence="3" type="primary">LOC34621618</name>
</gene>
<keyword evidence="2" id="KW-1185">Reference proteome</keyword>
<reference evidence="3" key="1">
    <citation type="submission" date="2025-08" db="UniProtKB">
        <authorList>
            <consortium name="RefSeq"/>
        </authorList>
    </citation>
    <scope>IDENTIFICATION</scope>
</reference>
<dbReference type="SMART" id="SM01411">
    <property type="entry name" value="Ephrin_rec_like"/>
    <property type="match status" value="3"/>
</dbReference>
<sequence length="1253" mass="135981">MSEEASPGSGVAKKFLEREKALPNETNLNWDESKARISLHTVSSKRGHGSPDDDLSLLHPDTEKQEHAQKKKQSPDSKTGTELSASVRQIQLKHKGTYWVELRVEVLGSDGKPNKGYNGGVVASLVFADEADPQRSNKKAISHDVVKRSRERAVRIASKVAVDGVAILHFSPPFDGNYSFSITCGGCKDKINTEKHYFVAGTHAALRIVTQPSGAKSGTVLEQQPAVQIQDRNGLPIHESIIVKATVVPHNGEDHEISSMPYWTLKTNKNGYARADGISVNRAGEHVIHFTATLWGDTVLHASSAPFEIVPGPAVASAFSLKPPSRVLVREPFSVVLSIVDSQGNETTNPPELYRGGTPLEVHLHAFDEAGKKVMLNGQATCTLCKEGNADSSATVDVVSVSRVHIYPLPLLVEPRTEDNSGGSLPKEGWGQLRISLKAEDWMLGAPQKPVWVAVRDISLFAPLSGLTPEDGAKYLRVEPTRLLFSVDAATAVQTFYVQPWSPGVVVGSEGLSQPLAGIFIAAFSITFDVFSDDPSWNSEAVVFDIPSPALLRGTGLIHNSGPKNVTVYTKDSDMYEVLASFPKQQLVREGEEITYTLRLSVPPLQSEVVTVRIIGDQGAQYSVQPETLHFSAGNWQEEQTVVLKVDQDDFAPAENEFLLKGSVTGSALRTVLLRHELFSTEALNYWRMRGGAEVTFSVWDDDIAGVEWHTSTHELIEKDELKLAFRLRSRPLADVRLELLCEGMEVTSQDQKSLTRDNTSTHVDSSVSNELRRVTVAPTEWRTQRSFTLQLQNGIDESIGVLGDHPPGLSNVDDWTEWHMHFVISCSEADSAIFQTVCILKAFSKDKNYNTGRANAYYTTQKAALLEMHAINYAGNQTAECLSCPPGHECPDPREPPKRCPTDYMSLGGLVACFPCPRGFICPEGTAVPRQLKSGFYHGISLPGYISGIEASECSACPAGFMCKTTRAVDIEPCPKGSYSLKGEETCRPCPAGFACASPQWRTPDDLLEVAYMEGEGSGDSFTLNRREENLDSHSFIEQMDVELLLPCSVGYHSSEGEADCVPCGGPVACPTSSTREHCFVPFTVALPDNPTECVPCPAGHSCSKGAVERCPDFHYARLGDGLCRLCKGGYLCKGGADAPDEGELVPVGYYRSDHDTSAHPCPNGTLGLVAGATSVQSCSPCPAGYTCERTDNGGEYTRTVARSCPKGHVCIPDAVPCPVKAALAALADVNFGLCPVSSAWIQRFTNVKALM</sequence>
<feature type="region of interest" description="Disordered" evidence="1">
    <location>
        <begin position="1"/>
        <end position="84"/>
    </location>
</feature>
<dbReference type="SUPFAM" id="SSF57184">
    <property type="entry name" value="Growth factor receptor domain"/>
    <property type="match status" value="1"/>
</dbReference>
<protein>
    <submittedName>
        <fullName evidence="3">Uncharacterized protein LOC34621618</fullName>
    </submittedName>
</protein>
<dbReference type="RefSeq" id="XP_026191645.1">
    <property type="nucleotide sequence ID" value="XM_026335860.1"/>
</dbReference>
<dbReference type="GeneID" id="34621618"/>
<accession>A0A6P6RWX7</accession>
<dbReference type="Proteomes" id="UP000515125">
    <property type="component" value="Unplaced"/>
</dbReference>
<dbReference type="PANTHER" id="PTHR46967">
    <property type="entry name" value="INSULIN-LIKE GROWTH FACTOR BINDING PROTEIN,N-TERMINAL"/>
    <property type="match status" value="1"/>
</dbReference>
<proteinExistence type="predicted"/>